<evidence type="ECO:0000256" key="1">
    <source>
        <dbReference type="SAM" id="MobiDB-lite"/>
    </source>
</evidence>
<accession>A0ABC8TIJ0</accession>
<feature type="compositionally biased region" description="Polar residues" evidence="1">
    <location>
        <begin position="46"/>
        <end position="59"/>
    </location>
</feature>
<evidence type="ECO:0000313" key="3">
    <source>
        <dbReference type="Proteomes" id="UP001642360"/>
    </source>
</evidence>
<comment type="caution">
    <text evidence="2">The sequence shown here is derived from an EMBL/GenBank/DDBJ whole genome shotgun (WGS) entry which is preliminary data.</text>
</comment>
<proteinExistence type="predicted"/>
<feature type="region of interest" description="Disordered" evidence="1">
    <location>
        <begin position="17"/>
        <end position="59"/>
    </location>
</feature>
<keyword evidence="3" id="KW-1185">Reference proteome</keyword>
<gene>
    <name evidence="2" type="ORF">ILEXP_LOCUS36648</name>
</gene>
<evidence type="ECO:0000313" key="2">
    <source>
        <dbReference type="EMBL" id="CAK9167380.1"/>
    </source>
</evidence>
<dbReference type="AlphaFoldDB" id="A0ABC8TIJ0"/>
<protein>
    <submittedName>
        <fullName evidence="2">Uncharacterized protein</fullName>
    </submittedName>
</protein>
<organism evidence="2 3">
    <name type="scientific">Ilex paraguariensis</name>
    <name type="common">yerba mate</name>
    <dbReference type="NCBI Taxonomy" id="185542"/>
    <lineage>
        <taxon>Eukaryota</taxon>
        <taxon>Viridiplantae</taxon>
        <taxon>Streptophyta</taxon>
        <taxon>Embryophyta</taxon>
        <taxon>Tracheophyta</taxon>
        <taxon>Spermatophyta</taxon>
        <taxon>Magnoliopsida</taxon>
        <taxon>eudicotyledons</taxon>
        <taxon>Gunneridae</taxon>
        <taxon>Pentapetalae</taxon>
        <taxon>asterids</taxon>
        <taxon>campanulids</taxon>
        <taxon>Aquifoliales</taxon>
        <taxon>Aquifoliaceae</taxon>
        <taxon>Ilex</taxon>
    </lineage>
</organism>
<reference evidence="2 3" key="1">
    <citation type="submission" date="2024-02" db="EMBL/GenBank/DDBJ databases">
        <authorList>
            <person name="Vignale AGUSTIN F."/>
            <person name="Sosa J E."/>
            <person name="Modenutti C."/>
        </authorList>
    </citation>
    <scope>NUCLEOTIDE SEQUENCE [LARGE SCALE GENOMIC DNA]</scope>
</reference>
<sequence length="108" mass="11635">MESKAVIVAKAISDYSQGKMESNPVTTAKSTTGDSSSPSPVDIFDGNSSLQKKKNTPVTTAEATNGDFLFPVVRADKRLKMEKTPVNEATSGNFSWPWVDSDSSVMEE</sequence>
<feature type="compositionally biased region" description="Polar residues" evidence="1">
    <location>
        <begin position="17"/>
        <end position="39"/>
    </location>
</feature>
<feature type="region of interest" description="Disordered" evidence="1">
    <location>
        <begin position="84"/>
        <end position="108"/>
    </location>
</feature>
<name>A0ABC8TIJ0_9AQUA</name>
<feature type="non-terminal residue" evidence="2">
    <location>
        <position position="108"/>
    </location>
</feature>
<dbReference type="Proteomes" id="UP001642360">
    <property type="component" value="Unassembled WGS sequence"/>
</dbReference>
<dbReference type="EMBL" id="CAUOFW020004824">
    <property type="protein sequence ID" value="CAK9167380.1"/>
    <property type="molecule type" value="Genomic_DNA"/>
</dbReference>